<evidence type="ECO:0000313" key="2">
    <source>
        <dbReference type="EMBL" id="KAH3888908.1"/>
    </source>
</evidence>
<keyword evidence="1" id="KW-0812">Transmembrane</keyword>
<reference evidence="2" key="2">
    <citation type="submission" date="2020-11" db="EMBL/GenBank/DDBJ databases">
        <authorList>
            <person name="McCartney M.A."/>
            <person name="Auch B."/>
            <person name="Kono T."/>
            <person name="Mallez S."/>
            <person name="Becker A."/>
            <person name="Gohl D.M."/>
            <person name="Silverstein K.A.T."/>
            <person name="Koren S."/>
            <person name="Bechman K.B."/>
            <person name="Herman A."/>
            <person name="Abrahante J.E."/>
            <person name="Garbe J."/>
        </authorList>
    </citation>
    <scope>NUCLEOTIDE SEQUENCE</scope>
    <source>
        <strain evidence="2">Duluth1</strain>
        <tissue evidence="2">Whole animal</tissue>
    </source>
</reference>
<keyword evidence="1" id="KW-1133">Transmembrane helix</keyword>
<feature type="transmembrane region" description="Helical" evidence="1">
    <location>
        <begin position="210"/>
        <end position="229"/>
    </location>
</feature>
<feature type="transmembrane region" description="Helical" evidence="1">
    <location>
        <begin position="114"/>
        <end position="135"/>
    </location>
</feature>
<proteinExistence type="predicted"/>
<gene>
    <name evidence="2" type="ORF">DPMN_012953</name>
</gene>
<sequence>MIRTLWEVKKKPSLSKQDLIAFIALLLAGILGATIVLDIAIEQIYLATNRDDLILHFPFALVLFALGSYLTLAVSFLHAIDILLRIRTSFYQETVHQPQGVHALQIDISRSLRYFFTASKVILPIALVLLVLGIVTPRWKAYKTEGNVGFHPQYGIWYKVVNDVCCKLNLEQDVINAKVFSLIATVLTLLSVIVAMITTSMKQKHTHATFILVSLCLTLASASFSTWIAGFTIKDQVMDNDELEFPYSLFLFSFGAGLNGSMAIYQAVILFRILHSVTTLRDHDIVAILDNNAFELPDIHEETSETDEPPPYI</sequence>
<dbReference type="Gene3D" id="1.20.140.150">
    <property type="match status" value="1"/>
</dbReference>
<evidence type="ECO:0000256" key="1">
    <source>
        <dbReference type="SAM" id="Phobius"/>
    </source>
</evidence>
<accession>A0A9D4N6R5</accession>
<dbReference type="Proteomes" id="UP000828390">
    <property type="component" value="Unassembled WGS sequence"/>
</dbReference>
<feature type="transmembrane region" description="Helical" evidence="1">
    <location>
        <begin position="20"/>
        <end position="41"/>
    </location>
</feature>
<keyword evidence="1" id="KW-0472">Membrane</keyword>
<feature type="transmembrane region" description="Helical" evidence="1">
    <location>
        <begin position="249"/>
        <end position="271"/>
    </location>
</feature>
<evidence type="ECO:0000313" key="3">
    <source>
        <dbReference type="Proteomes" id="UP000828390"/>
    </source>
</evidence>
<feature type="transmembrane region" description="Helical" evidence="1">
    <location>
        <begin position="53"/>
        <end position="77"/>
    </location>
</feature>
<protein>
    <submittedName>
        <fullName evidence="2">Uncharacterized protein</fullName>
    </submittedName>
</protein>
<comment type="caution">
    <text evidence="2">The sequence shown here is derived from an EMBL/GenBank/DDBJ whole genome shotgun (WGS) entry which is preliminary data.</text>
</comment>
<dbReference type="EMBL" id="JAIWYP010000001">
    <property type="protein sequence ID" value="KAH3888908.1"/>
    <property type="molecule type" value="Genomic_DNA"/>
</dbReference>
<keyword evidence="3" id="KW-1185">Reference proteome</keyword>
<reference evidence="2" key="1">
    <citation type="journal article" date="2019" name="bioRxiv">
        <title>The Genome of the Zebra Mussel, Dreissena polymorpha: A Resource for Invasive Species Research.</title>
        <authorList>
            <person name="McCartney M.A."/>
            <person name="Auch B."/>
            <person name="Kono T."/>
            <person name="Mallez S."/>
            <person name="Zhang Y."/>
            <person name="Obille A."/>
            <person name="Becker A."/>
            <person name="Abrahante J.E."/>
            <person name="Garbe J."/>
            <person name="Badalamenti J.P."/>
            <person name="Herman A."/>
            <person name="Mangelson H."/>
            <person name="Liachko I."/>
            <person name="Sullivan S."/>
            <person name="Sone E.D."/>
            <person name="Koren S."/>
            <person name="Silverstein K.A.T."/>
            <person name="Beckman K.B."/>
            <person name="Gohl D.M."/>
        </authorList>
    </citation>
    <scope>NUCLEOTIDE SEQUENCE</scope>
    <source>
        <strain evidence="2">Duluth1</strain>
        <tissue evidence="2">Whole animal</tissue>
    </source>
</reference>
<dbReference type="AlphaFoldDB" id="A0A9D4N6R5"/>
<feature type="transmembrane region" description="Helical" evidence="1">
    <location>
        <begin position="179"/>
        <end position="198"/>
    </location>
</feature>
<name>A0A9D4N6R5_DREPO</name>
<organism evidence="2 3">
    <name type="scientific">Dreissena polymorpha</name>
    <name type="common">Zebra mussel</name>
    <name type="synonym">Mytilus polymorpha</name>
    <dbReference type="NCBI Taxonomy" id="45954"/>
    <lineage>
        <taxon>Eukaryota</taxon>
        <taxon>Metazoa</taxon>
        <taxon>Spiralia</taxon>
        <taxon>Lophotrochozoa</taxon>
        <taxon>Mollusca</taxon>
        <taxon>Bivalvia</taxon>
        <taxon>Autobranchia</taxon>
        <taxon>Heteroconchia</taxon>
        <taxon>Euheterodonta</taxon>
        <taxon>Imparidentia</taxon>
        <taxon>Neoheterodontei</taxon>
        <taxon>Myida</taxon>
        <taxon>Dreissenoidea</taxon>
        <taxon>Dreissenidae</taxon>
        <taxon>Dreissena</taxon>
    </lineage>
</organism>